<dbReference type="KEGG" id="eus:EUTSA_v10009374mg"/>
<feature type="domain" description="NAC" evidence="6">
    <location>
        <begin position="3"/>
        <end position="145"/>
    </location>
</feature>
<dbReference type="PROSITE" id="PS51005">
    <property type="entry name" value="NAC"/>
    <property type="match status" value="1"/>
</dbReference>
<evidence type="ECO:0000256" key="3">
    <source>
        <dbReference type="ARBA" id="ARBA00023163"/>
    </source>
</evidence>
<dbReference type="Proteomes" id="UP000030689">
    <property type="component" value="Unassembled WGS sequence"/>
</dbReference>
<dbReference type="Gramene" id="ESQ33498">
    <property type="protein sequence ID" value="ESQ33498"/>
    <property type="gene ID" value="EUTSA_v10009374mg"/>
</dbReference>
<name>V4L1A1_EUTSA</name>
<organism evidence="7 8">
    <name type="scientific">Eutrema salsugineum</name>
    <name type="common">Saltwater cress</name>
    <name type="synonym">Sisymbrium salsugineum</name>
    <dbReference type="NCBI Taxonomy" id="72664"/>
    <lineage>
        <taxon>Eukaryota</taxon>
        <taxon>Viridiplantae</taxon>
        <taxon>Streptophyta</taxon>
        <taxon>Embryophyta</taxon>
        <taxon>Tracheophyta</taxon>
        <taxon>Spermatophyta</taxon>
        <taxon>Magnoliopsida</taxon>
        <taxon>eudicotyledons</taxon>
        <taxon>Gunneridae</taxon>
        <taxon>Pentapetalae</taxon>
        <taxon>rosids</taxon>
        <taxon>malvids</taxon>
        <taxon>Brassicales</taxon>
        <taxon>Brassicaceae</taxon>
        <taxon>Eutremeae</taxon>
        <taxon>Eutrema</taxon>
    </lineage>
</organism>
<dbReference type="OMA" id="LMMSNQE"/>
<dbReference type="PANTHER" id="PTHR31744:SF77">
    <property type="entry name" value="PROTEIN FEZ"/>
    <property type="match status" value="1"/>
</dbReference>
<dbReference type="Gene3D" id="2.170.150.80">
    <property type="entry name" value="NAC domain"/>
    <property type="match status" value="1"/>
</dbReference>
<evidence type="ECO:0000256" key="1">
    <source>
        <dbReference type="ARBA" id="ARBA00023015"/>
    </source>
</evidence>
<protein>
    <recommendedName>
        <fullName evidence="6">NAC domain-containing protein</fullName>
    </recommendedName>
</protein>
<evidence type="ECO:0000256" key="2">
    <source>
        <dbReference type="ARBA" id="ARBA00023125"/>
    </source>
</evidence>
<dbReference type="OrthoDB" id="1114149at2759"/>
<sequence>MTYPVGTRFLPNGLGLVRRYLRNKVQRNESEFIKTLNIYENDPWRLDHDTNPLYPENKWYYFVHRTTASRTVPGNRESEGGTWKNNGKKEIEDENKVVIGYKRSFVYLKKVNGNLVKTDWHMKEYSLFENKTNSQEWVLCLIKDREENKDIVLPNNERQEEEEKEQEEEQEQEADFANEINQHKQQEDQEQGQDAQIILPSPPLQSNDTNNVLMMSNQEPYGFDGVEDVMINIDEEQEQKKEEEQEADFANEINQHKQQQDQEQDALNLLPSPPLQSDDTNNVLMMSNQEPYGFGGSEDEIGTDELMESLDNDPVDLGMVDMDDLIQNLKALASLNNNNNES</sequence>
<dbReference type="PANTHER" id="PTHR31744">
    <property type="entry name" value="PROTEIN CUP-SHAPED COTYLEDON 2-RELATED"/>
    <property type="match status" value="1"/>
</dbReference>
<keyword evidence="1" id="KW-0805">Transcription regulation</keyword>
<dbReference type="EMBL" id="KI517683">
    <property type="protein sequence ID" value="ESQ33498.1"/>
    <property type="molecule type" value="Genomic_DNA"/>
</dbReference>
<gene>
    <name evidence="7" type="ORF">EUTSA_v10009374mg</name>
</gene>
<dbReference type="AlphaFoldDB" id="V4L1A1"/>
<keyword evidence="4" id="KW-0539">Nucleus</keyword>
<dbReference type="STRING" id="72664.V4L1A1"/>
<dbReference type="InterPro" id="IPR036093">
    <property type="entry name" value="NAC_dom_sf"/>
</dbReference>
<dbReference type="GO" id="GO:0006355">
    <property type="term" value="P:regulation of DNA-templated transcription"/>
    <property type="evidence" value="ECO:0007669"/>
    <property type="project" value="InterPro"/>
</dbReference>
<evidence type="ECO:0000313" key="8">
    <source>
        <dbReference type="Proteomes" id="UP000030689"/>
    </source>
</evidence>
<keyword evidence="2" id="KW-0238">DNA-binding</keyword>
<dbReference type="SUPFAM" id="SSF101941">
    <property type="entry name" value="NAC domain"/>
    <property type="match status" value="1"/>
</dbReference>
<proteinExistence type="predicted"/>
<feature type="compositionally biased region" description="Acidic residues" evidence="5">
    <location>
        <begin position="159"/>
        <end position="174"/>
    </location>
</feature>
<accession>V4L1A1</accession>
<evidence type="ECO:0000256" key="5">
    <source>
        <dbReference type="SAM" id="MobiDB-lite"/>
    </source>
</evidence>
<dbReference type="GO" id="GO:0003677">
    <property type="term" value="F:DNA binding"/>
    <property type="evidence" value="ECO:0007669"/>
    <property type="project" value="UniProtKB-KW"/>
</dbReference>
<evidence type="ECO:0000313" key="7">
    <source>
        <dbReference type="EMBL" id="ESQ33498.1"/>
    </source>
</evidence>
<evidence type="ECO:0000259" key="6">
    <source>
        <dbReference type="PROSITE" id="PS51005"/>
    </source>
</evidence>
<dbReference type="InterPro" id="IPR003441">
    <property type="entry name" value="NAC-dom"/>
</dbReference>
<keyword evidence="8" id="KW-1185">Reference proteome</keyword>
<reference evidence="7 8" key="1">
    <citation type="journal article" date="2013" name="Front. Plant Sci.">
        <title>The Reference Genome of the Halophytic Plant Eutrema salsugineum.</title>
        <authorList>
            <person name="Yang R."/>
            <person name="Jarvis D.E."/>
            <person name="Chen H."/>
            <person name="Beilstein M.A."/>
            <person name="Grimwood J."/>
            <person name="Jenkins J."/>
            <person name="Shu S."/>
            <person name="Prochnik S."/>
            <person name="Xin M."/>
            <person name="Ma C."/>
            <person name="Schmutz J."/>
            <person name="Wing R.A."/>
            <person name="Mitchell-Olds T."/>
            <person name="Schumaker K.S."/>
            <person name="Wang X."/>
        </authorList>
    </citation>
    <scope>NUCLEOTIDE SEQUENCE [LARGE SCALE GENOMIC DNA]</scope>
</reference>
<keyword evidence="3" id="KW-0804">Transcription</keyword>
<feature type="region of interest" description="Disordered" evidence="5">
    <location>
        <begin position="151"/>
        <end position="174"/>
    </location>
</feature>
<dbReference type="Pfam" id="PF02365">
    <property type="entry name" value="NAM"/>
    <property type="match status" value="1"/>
</dbReference>
<evidence type="ECO:0000256" key="4">
    <source>
        <dbReference type="ARBA" id="ARBA00023242"/>
    </source>
</evidence>
<feature type="region of interest" description="Disordered" evidence="5">
    <location>
        <begin position="254"/>
        <end position="278"/>
    </location>
</feature>